<dbReference type="CTD" id="20214724"/>
<dbReference type="InterPro" id="IPR010516">
    <property type="entry name" value="SAP18"/>
</dbReference>
<organism evidence="7 8">
    <name type="scientific">Helobdella robusta</name>
    <name type="common">Californian leech</name>
    <dbReference type="NCBI Taxonomy" id="6412"/>
    <lineage>
        <taxon>Eukaryota</taxon>
        <taxon>Metazoa</taxon>
        <taxon>Spiralia</taxon>
        <taxon>Lophotrochozoa</taxon>
        <taxon>Annelida</taxon>
        <taxon>Clitellata</taxon>
        <taxon>Hirudinea</taxon>
        <taxon>Rhynchobdellida</taxon>
        <taxon>Glossiphoniidae</taxon>
        <taxon>Helobdella</taxon>
    </lineage>
</organism>
<dbReference type="FunFam" id="3.10.20.550:FF:000001">
    <property type="entry name" value="Histone deacetylase complex subunit SAP18"/>
    <property type="match status" value="1"/>
</dbReference>
<accession>T1G0X6</accession>
<evidence type="ECO:0000313" key="8">
    <source>
        <dbReference type="Proteomes" id="UP000015101"/>
    </source>
</evidence>
<dbReference type="GO" id="GO:0003714">
    <property type="term" value="F:transcription corepressor activity"/>
    <property type="evidence" value="ECO:0000318"/>
    <property type="project" value="GO_Central"/>
</dbReference>
<dbReference type="PANTHER" id="PTHR13082">
    <property type="entry name" value="SAP18"/>
    <property type="match status" value="1"/>
</dbReference>
<reference evidence="6 8" key="2">
    <citation type="journal article" date="2013" name="Nature">
        <title>Insights into bilaterian evolution from three spiralian genomes.</title>
        <authorList>
            <person name="Simakov O."/>
            <person name="Marletaz F."/>
            <person name="Cho S.J."/>
            <person name="Edsinger-Gonzales E."/>
            <person name="Havlak P."/>
            <person name="Hellsten U."/>
            <person name="Kuo D.H."/>
            <person name="Larsson T."/>
            <person name="Lv J."/>
            <person name="Arendt D."/>
            <person name="Savage R."/>
            <person name="Osoegawa K."/>
            <person name="de Jong P."/>
            <person name="Grimwood J."/>
            <person name="Chapman J.A."/>
            <person name="Shapiro H."/>
            <person name="Aerts A."/>
            <person name="Otillar R.P."/>
            <person name="Terry A.Y."/>
            <person name="Boore J.L."/>
            <person name="Grigoriev I.V."/>
            <person name="Lindberg D.R."/>
            <person name="Seaver E.C."/>
            <person name="Weisblat D.A."/>
            <person name="Putnam N.H."/>
            <person name="Rokhsar D.S."/>
        </authorList>
    </citation>
    <scope>NUCLEOTIDE SEQUENCE</scope>
</reference>
<dbReference type="eggNOG" id="KOG3391">
    <property type="taxonomic scope" value="Eukaryota"/>
</dbReference>
<dbReference type="OMA" id="TYRMREI"/>
<dbReference type="AlphaFoldDB" id="T1G0X6"/>
<evidence type="ECO:0000256" key="2">
    <source>
        <dbReference type="ARBA" id="ARBA00022491"/>
    </source>
</evidence>
<evidence type="ECO:0000313" key="6">
    <source>
        <dbReference type="EMBL" id="ESO10956.1"/>
    </source>
</evidence>
<dbReference type="EnsemblMetazoa" id="HelroT72262">
    <property type="protein sequence ID" value="HelroP72262"/>
    <property type="gene ID" value="HelroG72262"/>
</dbReference>
<dbReference type="GO" id="GO:0045892">
    <property type="term" value="P:negative regulation of DNA-templated transcription"/>
    <property type="evidence" value="ECO:0000318"/>
    <property type="project" value="GO_Central"/>
</dbReference>
<dbReference type="OrthoDB" id="440566at2759"/>
<dbReference type="PANTHER" id="PTHR13082:SF0">
    <property type="entry name" value="HISTONE DEACETYLASE COMPLEX SUBUNIT SAP18"/>
    <property type="match status" value="1"/>
</dbReference>
<keyword evidence="4" id="KW-0804">Transcription</keyword>
<dbReference type="EMBL" id="AMQM01002785">
    <property type="status" value="NOT_ANNOTATED_CDS"/>
    <property type="molecule type" value="Genomic_DNA"/>
</dbReference>
<reference evidence="8" key="1">
    <citation type="submission" date="2012-12" db="EMBL/GenBank/DDBJ databases">
        <authorList>
            <person name="Hellsten U."/>
            <person name="Grimwood J."/>
            <person name="Chapman J.A."/>
            <person name="Shapiro H."/>
            <person name="Aerts A."/>
            <person name="Otillar R.P."/>
            <person name="Terry A.Y."/>
            <person name="Boore J.L."/>
            <person name="Simakov O."/>
            <person name="Marletaz F."/>
            <person name="Cho S.-J."/>
            <person name="Edsinger-Gonzales E."/>
            <person name="Havlak P."/>
            <person name="Kuo D.-H."/>
            <person name="Larsson T."/>
            <person name="Lv J."/>
            <person name="Arendt D."/>
            <person name="Savage R."/>
            <person name="Osoegawa K."/>
            <person name="de Jong P."/>
            <person name="Lindberg D.R."/>
            <person name="Seaver E.C."/>
            <person name="Weisblat D.A."/>
            <person name="Putnam N.H."/>
            <person name="Grigoriev I.V."/>
            <person name="Rokhsar D.S."/>
        </authorList>
    </citation>
    <scope>NUCLEOTIDE SEQUENCE</scope>
</reference>
<dbReference type="InterPro" id="IPR042534">
    <property type="entry name" value="SAP18_sf"/>
</dbReference>
<dbReference type="GO" id="GO:0005634">
    <property type="term" value="C:nucleus"/>
    <property type="evidence" value="ECO:0000318"/>
    <property type="project" value="GO_Central"/>
</dbReference>
<evidence type="ECO:0000256" key="3">
    <source>
        <dbReference type="ARBA" id="ARBA00023015"/>
    </source>
</evidence>
<keyword evidence="8" id="KW-1185">Reference proteome</keyword>
<keyword evidence="2" id="KW-0678">Repressor</keyword>
<comment type="similarity">
    <text evidence="1">Belongs to the SAP18 family.</text>
</comment>
<dbReference type="Proteomes" id="UP000015101">
    <property type="component" value="Unassembled WGS sequence"/>
</dbReference>
<reference evidence="7" key="3">
    <citation type="submission" date="2015-06" db="UniProtKB">
        <authorList>
            <consortium name="EnsemblMetazoa"/>
        </authorList>
    </citation>
    <scope>IDENTIFICATION</scope>
</reference>
<dbReference type="FunCoup" id="T1G0X6">
    <property type="interactions" value="2011"/>
</dbReference>
<evidence type="ECO:0000256" key="5">
    <source>
        <dbReference type="ARBA" id="ARBA00030511"/>
    </source>
</evidence>
<dbReference type="RefSeq" id="XP_009011225.1">
    <property type="nucleotide sequence ID" value="XM_009012977.1"/>
</dbReference>
<dbReference type="HOGENOM" id="CLU_108681_0_1_1"/>
<gene>
    <name evidence="7" type="primary">20214724</name>
    <name evidence="6" type="ORF">HELRODRAFT_72262</name>
</gene>
<sequence>QTCPLLLRVFCNTGRHNQLTEYSRGKTPMNELQVYTWLDATLKELTNLVKEVNKEARVKGTYFDFGIVYPDSRSPAYKFRDIGSTCSGKKGLDDNVTLASRNFQIGDYIDIAITPPQEYSYNPLIDECRW</sequence>
<dbReference type="InParanoid" id="T1G0X6"/>
<proteinExistence type="inferred from homology"/>
<keyword evidence="3" id="KW-0805">Transcription regulation</keyword>
<evidence type="ECO:0000313" key="7">
    <source>
        <dbReference type="EnsemblMetazoa" id="HelroP72262"/>
    </source>
</evidence>
<dbReference type="KEGG" id="hro:HELRODRAFT_72262"/>
<dbReference type="Pfam" id="PF06487">
    <property type="entry name" value="SAP18"/>
    <property type="match status" value="1"/>
</dbReference>
<dbReference type="EMBL" id="KB095858">
    <property type="protein sequence ID" value="ESO10956.1"/>
    <property type="molecule type" value="Genomic_DNA"/>
</dbReference>
<evidence type="ECO:0000256" key="4">
    <source>
        <dbReference type="ARBA" id="ARBA00023163"/>
    </source>
</evidence>
<dbReference type="STRING" id="6412.T1G0X6"/>
<name>T1G0X6_HELRO</name>
<evidence type="ECO:0000256" key="1">
    <source>
        <dbReference type="ARBA" id="ARBA00009143"/>
    </source>
</evidence>
<dbReference type="Gene3D" id="3.10.20.550">
    <property type="entry name" value="ASAP complex, SAP18 subunit"/>
    <property type="match status" value="1"/>
</dbReference>
<dbReference type="GeneID" id="20214724"/>
<protein>
    <recommendedName>
        <fullName evidence="5">18 kDa Sin3-associated polypeptide</fullName>
    </recommendedName>
</protein>